<feature type="domain" description="AB hydrolase-1" evidence="14">
    <location>
        <begin position="39"/>
        <end position="301"/>
    </location>
</feature>
<evidence type="ECO:0000256" key="8">
    <source>
        <dbReference type="ARBA" id="ARBA00022670"/>
    </source>
</evidence>
<dbReference type="PANTHER" id="PTHR43722">
    <property type="entry name" value="PROLINE IMINOPEPTIDASE"/>
    <property type="match status" value="1"/>
</dbReference>
<dbReference type="NCBIfam" id="TIGR01249">
    <property type="entry name" value="pro_imino_pep_1"/>
    <property type="match status" value="1"/>
</dbReference>
<evidence type="ECO:0000256" key="11">
    <source>
        <dbReference type="PIRNR" id="PIRNR006431"/>
    </source>
</evidence>
<dbReference type="Proteomes" id="UP000029868">
    <property type="component" value="Unassembled WGS sequence"/>
</dbReference>
<comment type="catalytic activity">
    <reaction evidence="1 11 13">
        <text>Release of N-terminal proline from a peptide.</text>
        <dbReference type="EC" id="3.4.11.5"/>
    </reaction>
</comment>
<keyword evidence="8 11" id="KW-0645">Protease</keyword>
<evidence type="ECO:0000256" key="1">
    <source>
        <dbReference type="ARBA" id="ARBA00001585"/>
    </source>
</evidence>
<evidence type="ECO:0000256" key="7">
    <source>
        <dbReference type="ARBA" id="ARBA00022490"/>
    </source>
</evidence>
<evidence type="ECO:0000256" key="9">
    <source>
        <dbReference type="ARBA" id="ARBA00022801"/>
    </source>
</evidence>
<dbReference type="RefSeq" id="WP_033084046.1">
    <property type="nucleotide sequence ID" value="NZ_JQEC01000057.1"/>
</dbReference>
<dbReference type="PRINTS" id="PR00793">
    <property type="entry name" value="PROAMNOPTASE"/>
</dbReference>
<dbReference type="OrthoDB" id="9796770at2"/>
<evidence type="ECO:0000256" key="10">
    <source>
        <dbReference type="ARBA" id="ARBA00029605"/>
    </source>
</evidence>
<dbReference type="AlphaFoldDB" id="A0A099KGQ2"/>
<evidence type="ECO:0000256" key="5">
    <source>
        <dbReference type="ARBA" id="ARBA00021843"/>
    </source>
</evidence>
<evidence type="ECO:0000259" key="14">
    <source>
        <dbReference type="Pfam" id="PF00561"/>
    </source>
</evidence>
<dbReference type="InterPro" id="IPR029058">
    <property type="entry name" value="AB_hydrolase_fold"/>
</dbReference>
<dbReference type="PATRIC" id="fig|28229.3.peg.4124"/>
<gene>
    <name evidence="15" type="ORF">GAB14E_4148</name>
</gene>
<evidence type="ECO:0000256" key="12">
    <source>
        <dbReference type="PIRSR" id="PIRSR006431-1"/>
    </source>
</evidence>
<dbReference type="GO" id="GO:0004177">
    <property type="term" value="F:aminopeptidase activity"/>
    <property type="evidence" value="ECO:0007669"/>
    <property type="project" value="UniProtKB-UniRule"/>
</dbReference>
<evidence type="ECO:0000256" key="6">
    <source>
        <dbReference type="ARBA" id="ARBA00022438"/>
    </source>
</evidence>
<dbReference type="Gene3D" id="3.40.50.1820">
    <property type="entry name" value="alpha/beta hydrolase"/>
    <property type="match status" value="1"/>
</dbReference>
<feature type="active site" description="Proton donor" evidence="12">
    <location>
        <position position="297"/>
    </location>
</feature>
<dbReference type="EC" id="3.4.11.5" evidence="4 11"/>
<dbReference type="Pfam" id="PF00561">
    <property type="entry name" value="Abhydrolase_1"/>
    <property type="match status" value="1"/>
</dbReference>
<keyword evidence="7 11" id="KW-0963">Cytoplasm</keyword>
<dbReference type="InterPro" id="IPR002410">
    <property type="entry name" value="Peptidase_S33"/>
</dbReference>
<keyword evidence="6 11" id="KW-0031">Aminopeptidase</keyword>
<reference evidence="15 16" key="1">
    <citation type="submission" date="2014-08" db="EMBL/GenBank/DDBJ databases">
        <title>Genomic and Phenotypic Diversity of Colwellia psychrerythraea strains from Disparate Marine Basins.</title>
        <authorList>
            <person name="Techtmann S.M."/>
            <person name="Stelling S.C."/>
            <person name="Utturkar S.M."/>
            <person name="Alshibli N."/>
            <person name="Harris A."/>
            <person name="Brown S.D."/>
            <person name="Hazen T.C."/>
        </authorList>
    </citation>
    <scope>NUCLEOTIDE SEQUENCE [LARGE SCALE GENOMIC DNA]</scope>
    <source>
        <strain evidence="15 16">GAB14E</strain>
    </source>
</reference>
<dbReference type="InterPro" id="IPR000073">
    <property type="entry name" value="AB_hydrolase_1"/>
</dbReference>
<dbReference type="SUPFAM" id="SSF53474">
    <property type="entry name" value="alpha/beta-Hydrolases"/>
    <property type="match status" value="1"/>
</dbReference>
<dbReference type="PANTHER" id="PTHR43722:SF1">
    <property type="entry name" value="PROLINE IMINOPEPTIDASE"/>
    <property type="match status" value="1"/>
</dbReference>
<dbReference type="PIRSF" id="PIRSF006431">
    <property type="entry name" value="Pept_S33"/>
    <property type="match status" value="1"/>
</dbReference>
<organism evidence="15 16">
    <name type="scientific">Colwellia psychrerythraea</name>
    <name type="common">Vibrio psychroerythus</name>
    <dbReference type="NCBI Taxonomy" id="28229"/>
    <lineage>
        <taxon>Bacteria</taxon>
        <taxon>Pseudomonadati</taxon>
        <taxon>Pseudomonadota</taxon>
        <taxon>Gammaproteobacteria</taxon>
        <taxon>Alteromonadales</taxon>
        <taxon>Colwelliaceae</taxon>
        <taxon>Colwellia</taxon>
    </lineage>
</organism>
<dbReference type="GO" id="GO:0005737">
    <property type="term" value="C:cytoplasm"/>
    <property type="evidence" value="ECO:0007669"/>
    <property type="project" value="UniProtKB-SubCell"/>
</dbReference>
<evidence type="ECO:0000256" key="3">
    <source>
        <dbReference type="ARBA" id="ARBA00010088"/>
    </source>
</evidence>
<comment type="similarity">
    <text evidence="3 11 13">Belongs to the peptidase S33 family.</text>
</comment>
<comment type="subcellular location">
    <subcellularLocation>
        <location evidence="2 11">Cytoplasm</location>
    </subcellularLocation>
</comment>
<accession>A0A099KGQ2</accession>
<comment type="caution">
    <text evidence="15">The sequence shown here is derived from an EMBL/GenBank/DDBJ whole genome shotgun (WGS) entry which is preliminary data.</text>
</comment>
<evidence type="ECO:0000256" key="13">
    <source>
        <dbReference type="RuleBase" id="RU003421"/>
    </source>
</evidence>
<evidence type="ECO:0000256" key="4">
    <source>
        <dbReference type="ARBA" id="ARBA00012568"/>
    </source>
</evidence>
<feature type="active site" description="Nucleophile" evidence="12">
    <location>
        <position position="113"/>
    </location>
</feature>
<evidence type="ECO:0000313" key="16">
    <source>
        <dbReference type="Proteomes" id="UP000029868"/>
    </source>
</evidence>
<evidence type="ECO:0000313" key="15">
    <source>
        <dbReference type="EMBL" id="KGJ89152.1"/>
    </source>
</evidence>
<dbReference type="GO" id="GO:0006508">
    <property type="term" value="P:proteolysis"/>
    <property type="evidence" value="ECO:0007669"/>
    <property type="project" value="UniProtKB-KW"/>
</dbReference>
<protein>
    <recommendedName>
        <fullName evidence="5 11">Proline iminopeptidase</fullName>
        <shortName evidence="11">PIP</shortName>
        <ecNumber evidence="4 11">3.4.11.5</ecNumber>
    </recommendedName>
    <alternativeName>
        <fullName evidence="10 11">Prolyl aminopeptidase</fullName>
    </alternativeName>
</protein>
<feature type="active site" evidence="12">
    <location>
        <position position="269"/>
    </location>
</feature>
<dbReference type="InterPro" id="IPR005944">
    <property type="entry name" value="Pro_iminopeptidase"/>
</dbReference>
<evidence type="ECO:0000256" key="2">
    <source>
        <dbReference type="ARBA" id="ARBA00004496"/>
    </source>
</evidence>
<dbReference type="EMBL" id="JQEC01000057">
    <property type="protein sequence ID" value="KGJ89152.1"/>
    <property type="molecule type" value="Genomic_DNA"/>
</dbReference>
<sequence length="318" mass="35589">MTTLNEFYPEISPFNDFLFDVDGQHQIYVEQCGNPEGQPVLFIHGGPGGGCSTNDRRFFDPEQYHIILFDQRGCGRSLPHGCLDNNETTFLVEDIEKIRQHLNIQQWHVFGGSWGSTLSLVYAQTHPQSVTSLVLRGIFLGRDVDTNWTFSGGGATRIFPDYWQDYLDVLPLGREQATTKAAYAMLVGEDKELAQKIATAWSIWEIRCCTLIPDQAFVDAATGDDHAWTLARHEAHYMVNDCFLTDNQILANCDKIKDIPTAIVHGRYDIVCPADNAWLLHQQLPKSTLVLSEASGHASVEPNTKHHLLAATTAMLSI</sequence>
<keyword evidence="9 11" id="KW-0378">Hydrolase</keyword>
<proteinExistence type="inferred from homology"/>
<name>A0A099KGQ2_COLPS</name>